<name>A0A1H1F1Z4_NATTX</name>
<evidence type="ECO:0000313" key="2">
    <source>
        <dbReference type="EMBL" id="SDQ94921.1"/>
    </source>
</evidence>
<feature type="transmembrane region" description="Helical" evidence="1">
    <location>
        <begin position="108"/>
        <end position="129"/>
    </location>
</feature>
<gene>
    <name evidence="2" type="ORF">SAMN04489842_1786</name>
</gene>
<feature type="transmembrane region" description="Helical" evidence="1">
    <location>
        <begin position="49"/>
        <end position="68"/>
    </location>
</feature>
<organism evidence="2 3">
    <name type="scientific">Natronobacterium texcoconense</name>
    <dbReference type="NCBI Taxonomy" id="1095778"/>
    <lineage>
        <taxon>Archaea</taxon>
        <taxon>Methanobacteriati</taxon>
        <taxon>Methanobacteriota</taxon>
        <taxon>Stenosarchaea group</taxon>
        <taxon>Halobacteria</taxon>
        <taxon>Halobacteriales</taxon>
        <taxon>Natrialbaceae</taxon>
        <taxon>Natronobacterium</taxon>
    </lineage>
</organism>
<proteinExistence type="predicted"/>
<keyword evidence="1" id="KW-0472">Membrane</keyword>
<sequence length="198" mass="20237">MITKETVQETLIGSDKPMQLNSFLAGTLAFIIIAGVLLSPLSGLPSSNLLLTGGIGIVISGLMIYIGLKKAHNYSQVVEGVLIGCGYGIGFISGFTVITILAGVGYESIAIVAFVPLALIAFPAIIGYLDQGLLASCYVAMMAALGFIFPLFAAGFPAVPPSTDPPSIATAIGSGIIFATLIGAVVGAAGYIVHNIFR</sequence>
<reference evidence="3" key="1">
    <citation type="submission" date="2016-10" db="EMBL/GenBank/DDBJ databases">
        <authorList>
            <person name="Varghese N."/>
            <person name="Submissions S."/>
        </authorList>
    </citation>
    <scope>NUCLEOTIDE SEQUENCE [LARGE SCALE GENOMIC DNA]</scope>
    <source>
        <strain evidence="3">DSM 24767</strain>
    </source>
</reference>
<dbReference type="RefSeq" id="WP_139169261.1">
    <property type="nucleotide sequence ID" value="NZ_FNLC01000002.1"/>
</dbReference>
<dbReference type="Proteomes" id="UP000198848">
    <property type="component" value="Unassembled WGS sequence"/>
</dbReference>
<keyword evidence="3" id="KW-1185">Reference proteome</keyword>
<feature type="transmembrane region" description="Helical" evidence="1">
    <location>
        <begin position="136"/>
        <end position="156"/>
    </location>
</feature>
<evidence type="ECO:0000313" key="3">
    <source>
        <dbReference type="Proteomes" id="UP000198848"/>
    </source>
</evidence>
<accession>A0A1H1F1Z4</accession>
<evidence type="ECO:0000256" key="1">
    <source>
        <dbReference type="SAM" id="Phobius"/>
    </source>
</evidence>
<keyword evidence="1" id="KW-0812">Transmembrane</keyword>
<feature type="transmembrane region" description="Helical" evidence="1">
    <location>
        <begin position="20"/>
        <end position="43"/>
    </location>
</feature>
<feature type="transmembrane region" description="Helical" evidence="1">
    <location>
        <begin position="168"/>
        <end position="193"/>
    </location>
</feature>
<feature type="transmembrane region" description="Helical" evidence="1">
    <location>
        <begin position="80"/>
        <end position="102"/>
    </location>
</feature>
<dbReference type="EMBL" id="FNLC01000002">
    <property type="protein sequence ID" value="SDQ94921.1"/>
    <property type="molecule type" value="Genomic_DNA"/>
</dbReference>
<protein>
    <submittedName>
        <fullName evidence="2">Uncharacterized protein</fullName>
    </submittedName>
</protein>
<keyword evidence="1" id="KW-1133">Transmembrane helix</keyword>
<dbReference type="AlphaFoldDB" id="A0A1H1F1Z4"/>